<dbReference type="SMART" id="SM00454">
    <property type="entry name" value="SAM"/>
    <property type="match status" value="1"/>
</dbReference>
<protein>
    <submittedName>
        <fullName evidence="7">Ephrin type-A receptor 4a-like</fullName>
    </submittedName>
</protein>
<reference evidence="7" key="2">
    <citation type="submission" date="2025-08" db="UniProtKB">
        <authorList>
            <consortium name="Ensembl"/>
        </authorList>
    </citation>
    <scope>IDENTIFICATION</scope>
</reference>
<dbReference type="SUPFAM" id="SSF56112">
    <property type="entry name" value="Protein kinase-like (PK-like)"/>
    <property type="match status" value="1"/>
</dbReference>
<dbReference type="GO" id="GO:0030425">
    <property type="term" value="C:dendrite"/>
    <property type="evidence" value="ECO:0007669"/>
    <property type="project" value="TreeGrafter"/>
</dbReference>
<evidence type="ECO:0000256" key="5">
    <source>
        <dbReference type="ARBA" id="ARBA00023170"/>
    </source>
</evidence>
<dbReference type="Proteomes" id="UP000694680">
    <property type="component" value="Chromosome 5"/>
</dbReference>
<organism evidence="7 8">
    <name type="scientific">Gouania willdenowi</name>
    <name type="common">Blunt-snouted clingfish</name>
    <name type="synonym">Lepadogaster willdenowi</name>
    <dbReference type="NCBI Taxonomy" id="441366"/>
    <lineage>
        <taxon>Eukaryota</taxon>
        <taxon>Metazoa</taxon>
        <taxon>Chordata</taxon>
        <taxon>Craniata</taxon>
        <taxon>Vertebrata</taxon>
        <taxon>Euteleostomi</taxon>
        <taxon>Actinopterygii</taxon>
        <taxon>Neopterygii</taxon>
        <taxon>Teleostei</taxon>
        <taxon>Neoteleostei</taxon>
        <taxon>Acanthomorphata</taxon>
        <taxon>Ovalentaria</taxon>
        <taxon>Blenniimorphae</taxon>
        <taxon>Blenniiformes</taxon>
        <taxon>Gobiesocoidei</taxon>
        <taxon>Gobiesocidae</taxon>
        <taxon>Gobiesocinae</taxon>
        <taxon>Gouania</taxon>
    </lineage>
</organism>
<keyword evidence="2" id="KW-0547">Nucleotide-binding</keyword>
<dbReference type="GO" id="GO:0007411">
    <property type="term" value="P:axon guidance"/>
    <property type="evidence" value="ECO:0007669"/>
    <property type="project" value="TreeGrafter"/>
</dbReference>
<gene>
    <name evidence="7" type="primary">epha8</name>
</gene>
<dbReference type="PANTHER" id="PTHR46877">
    <property type="entry name" value="EPH RECEPTOR A5"/>
    <property type="match status" value="1"/>
</dbReference>
<sequence length="162" mass="18421">MSYGERPYWNLTNRDVIKSVEEGYRLPAPMGCPAPLHTLMLDCWQKERNERPRFCQIITVLDKLIRNPENLKNMDTLSSPLMERSVPDLSSCSSVDQWLDTIKMGRYKERFAAGGFHTLGHVISINQGDMQRLGVTLMGHQKKIMTSVQKTTGKTGGNNNNH</sequence>
<reference evidence="7" key="1">
    <citation type="submission" date="2020-06" db="EMBL/GenBank/DDBJ databases">
        <authorList>
            <consortium name="Wellcome Sanger Institute Data Sharing"/>
        </authorList>
    </citation>
    <scope>NUCLEOTIDE SEQUENCE [LARGE SCALE GENOMIC DNA]</scope>
</reference>
<dbReference type="InterPro" id="IPR050449">
    <property type="entry name" value="Ephrin_rcpt_TKs"/>
</dbReference>
<evidence type="ECO:0000256" key="2">
    <source>
        <dbReference type="ARBA" id="ARBA00022741"/>
    </source>
</evidence>
<keyword evidence="4" id="KW-0472">Membrane</keyword>
<dbReference type="Pfam" id="PF00536">
    <property type="entry name" value="SAM_1"/>
    <property type="match status" value="1"/>
</dbReference>
<keyword evidence="3" id="KW-0067">ATP-binding</keyword>
<proteinExistence type="predicted"/>
<dbReference type="Gene3D" id="1.10.150.50">
    <property type="entry name" value="Transcription Factor, Ets-1"/>
    <property type="match status" value="1"/>
</dbReference>
<keyword evidence="8" id="KW-1185">Reference proteome</keyword>
<evidence type="ECO:0000256" key="1">
    <source>
        <dbReference type="ARBA" id="ARBA00004167"/>
    </source>
</evidence>
<dbReference type="GO" id="GO:0005524">
    <property type="term" value="F:ATP binding"/>
    <property type="evidence" value="ECO:0007669"/>
    <property type="project" value="UniProtKB-KW"/>
</dbReference>
<evidence type="ECO:0000313" key="7">
    <source>
        <dbReference type="Ensembl" id="ENSGWIP00000012547.1"/>
    </source>
</evidence>
<comment type="subcellular location">
    <subcellularLocation>
        <location evidence="1">Membrane</location>
        <topology evidence="1">Single-pass membrane protein</topology>
    </subcellularLocation>
</comment>
<dbReference type="PROSITE" id="PS50105">
    <property type="entry name" value="SAM_DOMAIN"/>
    <property type="match status" value="1"/>
</dbReference>
<feature type="domain" description="SAM" evidence="6">
    <location>
        <begin position="90"/>
        <end position="154"/>
    </location>
</feature>
<evidence type="ECO:0000256" key="3">
    <source>
        <dbReference type="ARBA" id="ARBA00022840"/>
    </source>
</evidence>
<dbReference type="PANTHER" id="PTHR46877:SF7">
    <property type="entry name" value="EPHRIN TYPE-A RECEPTOR 8"/>
    <property type="match status" value="1"/>
</dbReference>
<dbReference type="InterPro" id="IPR011009">
    <property type="entry name" value="Kinase-like_dom_sf"/>
</dbReference>
<dbReference type="Ensembl" id="ENSGWIT00000013981.1">
    <property type="protein sequence ID" value="ENSGWIP00000012547.1"/>
    <property type="gene ID" value="ENSGWIG00000007283.1"/>
</dbReference>
<dbReference type="Pfam" id="PF07714">
    <property type="entry name" value="PK_Tyr_Ser-Thr"/>
    <property type="match status" value="1"/>
</dbReference>
<keyword evidence="5" id="KW-0675">Receptor</keyword>
<dbReference type="AlphaFoldDB" id="A0A8C5G3Z3"/>
<dbReference type="Gene3D" id="1.10.510.10">
    <property type="entry name" value="Transferase(Phosphotransferase) domain 1"/>
    <property type="match status" value="1"/>
</dbReference>
<dbReference type="SUPFAM" id="SSF47769">
    <property type="entry name" value="SAM/Pointed domain"/>
    <property type="match status" value="1"/>
</dbReference>
<dbReference type="FunFam" id="1.10.150.50:FF:000001">
    <property type="entry name" value="Ephrin type-A receptor 5"/>
    <property type="match status" value="1"/>
</dbReference>
<reference evidence="7" key="3">
    <citation type="submission" date="2025-09" db="UniProtKB">
        <authorList>
            <consortium name="Ensembl"/>
        </authorList>
    </citation>
    <scope>IDENTIFICATION</scope>
</reference>
<dbReference type="InterPro" id="IPR001245">
    <property type="entry name" value="Ser-Thr/Tyr_kinase_cat_dom"/>
</dbReference>
<evidence type="ECO:0000313" key="8">
    <source>
        <dbReference type="Proteomes" id="UP000694680"/>
    </source>
</evidence>
<dbReference type="InterPro" id="IPR001660">
    <property type="entry name" value="SAM"/>
</dbReference>
<dbReference type="GO" id="GO:0005005">
    <property type="term" value="F:transmembrane-ephrin receptor activity"/>
    <property type="evidence" value="ECO:0007669"/>
    <property type="project" value="TreeGrafter"/>
</dbReference>
<evidence type="ECO:0000256" key="4">
    <source>
        <dbReference type="ARBA" id="ARBA00023136"/>
    </source>
</evidence>
<accession>A0A8C5G3Z3</accession>
<dbReference type="InterPro" id="IPR013761">
    <property type="entry name" value="SAM/pointed_sf"/>
</dbReference>
<evidence type="ECO:0000259" key="6">
    <source>
        <dbReference type="PROSITE" id="PS50105"/>
    </source>
</evidence>
<dbReference type="GO" id="GO:0005886">
    <property type="term" value="C:plasma membrane"/>
    <property type="evidence" value="ECO:0007669"/>
    <property type="project" value="TreeGrafter"/>
</dbReference>
<name>A0A8C5G3Z3_GOUWI</name>